<dbReference type="RefSeq" id="WP_344428255.1">
    <property type="nucleotide sequence ID" value="NZ_BAAANN010000033.1"/>
</dbReference>
<accession>A0ABP5DKB6</accession>
<dbReference type="Gene3D" id="1.10.443.10">
    <property type="entry name" value="Intergrase catalytic core"/>
    <property type="match status" value="1"/>
</dbReference>
<sequence length="159" mass="17613">MVTAEVKSRAGKRTIGLPAALVKILKDHRGKQDVERQRAGDMWHEEGWVFTNHVGRPTHIRVDHGSWKALLKRAGVRDARLHDARHTAATMLLVLGIPQRAVMDVMGWSETSMTTRYQHITTEVTAAIADQVGGLYWTPEKPADDEDDSGDEDGLPAAV</sequence>
<evidence type="ECO:0000256" key="1">
    <source>
        <dbReference type="ARBA" id="ARBA00023172"/>
    </source>
</evidence>
<dbReference type="PROSITE" id="PS51898">
    <property type="entry name" value="TYR_RECOMBINASE"/>
    <property type="match status" value="1"/>
</dbReference>
<feature type="domain" description="Tyr recombinase" evidence="3">
    <location>
        <begin position="1"/>
        <end position="130"/>
    </location>
</feature>
<dbReference type="InterPro" id="IPR013762">
    <property type="entry name" value="Integrase-like_cat_sf"/>
</dbReference>
<dbReference type="EMBL" id="BAAANN010000033">
    <property type="protein sequence ID" value="GAA1980823.1"/>
    <property type="molecule type" value="Genomic_DNA"/>
</dbReference>
<dbReference type="Pfam" id="PF00589">
    <property type="entry name" value="Phage_integrase"/>
    <property type="match status" value="1"/>
</dbReference>
<evidence type="ECO:0000313" key="4">
    <source>
        <dbReference type="EMBL" id="GAA1980823.1"/>
    </source>
</evidence>
<protein>
    <recommendedName>
        <fullName evidence="3">Tyr recombinase domain-containing protein</fullName>
    </recommendedName>
</protein>
<organism evidence="4 5">
    <name type="scientific">Amycolatopsis minnesotensis</name>
    <dbReference type="NCBI Taxonomy" id="337894"/>
    <lineage>
        <taxon>Bacteria</taxon>
        <taxon>Bacillati</taxon>
        <taxon>Actinomycetota</taxon>
        <taxon>Actinomycetes</taxon>
        <taxon>Pseudonocardiales</taxon>
        <taxon>Pseudonocardiaceae</taxon>
        <taxon>Amycolatopsis</taxon>
    </lineage>
</organism>
<evidence type="ECO:0000313" key="5">
    <source>
        <dbReference type="Proteomes" id="UP001501116"/>
    </source>
</evidence>
<feature type="compositionally biased region" description="Acidic residues" evidence="2">
    <location>
        <begin position="143"/>
        <end position="159"/>
    </location>
</feature>
<dbReference type="InterPro" id="IPR002104">
    <property type="entry name" value="Integrase_catalytic"/>
</dbReference>
<proteinExistence type="predicted"/>
<keyword evidence="5" id="KW-1185">Reference proteome</keyword>
<feature type="region of interest" description="Disordered" evidence="2">
    <location>
        <begin position="136"/>
        <end position="159"/>
    </location>
</feature>
<keyword evidence="1" id="KW-0233">DNA recombination</keyword>
<dbReference type="Proteomes" id="UP001501116">
    <property type="component" value="Unassembled WGS sequence"/>
</dbReference>
<evidence type="ECO:0000259" key="3">
    <source>
        <dbReference type="PROSITE" id="PS51898"/>
    </source>
</evidence>
<dbReference type="SUPFAM" id="SSF56349">
    <property type="entry name" value="DNA breaking-rejoining enzymes"/>
    <property type="match status" value="1"/>
</dbReference>
<gene>
    <name evidence="4" type="ORF">GCM10009754_66940</name>
</gene>
<dbReference type="InterPro" id="IPR011010">
    <property type="entry name" value="DNA_brk_join_enz"/>
</dbReference>
<name>A0ABP5DKB6_9PSEU</name>
<reference evidence="5" key="1">
    <citation type="journal article" date="2019" name="Int. J. Syst. Evol. Microbiol.">
        <title>The Global Catalogue of Microorganisms (GCM) 10K type strain sequencing project: providing services to taxonomists for standard genome sequencing and annotation.</title>
        <authorList>
            <consortium name="The Broad Institute Genomics Platform"/>
            <consortium name="The Broad Institute Genome Sequencing Center for Infectious Disease"/>
            <person name="Wu L."/>
            <person name="Ma J."/>
        </authorList>
    </citation>
    <scope>NUCLEOTIDE SEQUENCE [LARGE SCALE GENOMIC DNA]</scope>
    <source>
        <strain evidence="5">JCM 14545</strain>
    </source>
</reference>
<comment type="caution">
    <text evidence="4">The sequence shown here is derived from an EMBL/GenBank/DDBJ whole genome shotgun (WGS) entry which is preliminary data.</text>
</comment>
<evidence type="ECO:0000256" key="2">
    <source>
        <dbReference type="SAM" id="MobiDB-lite"/>
    </source>
</evidence>